<evidence type="ECO:0000313" key="1">
    <source>
        <dbReference type="EMBL" id="MDG9699671.1"/>
    </source>
</evidence>
<organism evidence="1 2">
    <name type="scientific">Ottowia cancrivicina</name>
    <dbReference type="NCBI Taxonomy" id="3040346"/>
    <lineage>
        <taxon>Bacteria</taxon>
        <taxon>Pseudomonadati</taxon>
        <taxon>Pseudomonadota</taxon>
        <taxon>Betaproteobacteria</taxon>
        <taxon>Burkholderiales</taxon>
        <taxon>Comamonadaceae</taxon>
        <taxon>Ottowia</taxon>
    </lineage>
</organism>
<sequence length="41" mass="4586">MEPQAAPLQPFRQAGETHELACNGFNARAFFFEFSNARLNG</sequence>
<dbReference type="Proteomes" id="UP001237156">
    <property type="component" value="Unassembled WGS sequence"/>
</dbReference>
<reference evidence="1 2" key="1">
    <citation type="submission" date="2023-04" db="EMBL/GenBank/DDBJ databases">
        <title>Ottowia paracancer sp. nov., isolated from human stomach.</title>
        <authorList>
            <person name="Song Y."/>
        </authorList>
    </citation>
    <scope>NUCLEOTIDE SEQUENCE [LARGE SCALE GENOMIC DNA]</scope>
    <source>
        <strain evidence="1 2">10c7w1</strain>
    </source>
</reference>
<keyword evidence="2" id="KW-1185">Reference proteome</keyword>
<dbReference type="RefSeq" id="WP_255397825.1">
    <property type="nucleotide sequence ID" value="NZ_JARVII010000014.1"/>
</dbReference>
<comment type="caution">
    <text evidence="1">The sequence shown here is derived from an EMBL/GenBank/DDBJ whole genome shotgun (WGS) entry which is preliminary data.</text>
</comment>
<protein>
    <submittedName>
        <fullName evidence="1">Uncharacterized protein</fullName>
    </submittedName>
</protein>
<evidence type="ECO:0000313" key="2">
    <source>
        <dbReference type="Proteomes" id="UP001237156"/>
    </source>
</evidence>
<gene>
    <name evidence="1" type="ORF">QB898_08095</name>
</gene>
<dbReference type="EMBL" id="JARVII010000014">
    <property type="protein sequence ID" value="MDG9699671.1"/>
    <property type="molecule type" value="Genomic_DNA"/>
</dbReference>
<name>A0AAW6RM72_9BURK</name>
<dbReference type="AlphaFoldDB" id="A0AAW6RM72"/>
<proteinExistence type="predicted"/>
<accession>A0AAW6RM72</accession>